<feature type="region of interest" description="Disordered" evidence="1">
    <location>
        <begin position="352"/>
        <end position="371"/>
    </location>
</feature>
<keyword evidence="3" id="KW-1185">Reference proteome</keyword>
<dbReference type="AlphaFoldDB" id="A0AAD1TZV5"/>
<protein>
    <submittedName>
        <fullName evidence="2">Uncharacterized protein</fullName>
    </submittedName>
</protein>
<feature type="compositionally biased region" description="Basic residues" evidence="1">
    <location>
        <begin position="359"/>
        <end position="369"/>
    </location>
</feature>
<accession>A0AAD1TZV5</accession>
<feature type="compositionally biased region" description="Basic residues" evidence="1">
    <location>
        <begin position="323"/>
        <end position="333"/>
    </location>
</feature>
<name>A0AAD1TZV5_EUPCR</name>
<sequence length="511" mass="59391">MSESKKSDRKPKSYSSTMSVDDIVQRISHRSSKISNSTYRKSLFPGSTTIKEEVTQTPYQRMRSDLTAPEPKTFFKANTKSMKKASSKRKQSIKLTYFQRFLKRVGSDFFTRKRERHKEIYSDMTDSNGNEDKKNSKVIPPPPEYSGCEKLLKEVFKESEKIGTNFEKYYGPYNAGVHFDKYMSFKHSKCNLEQDTTFMTLQKCPLKRLMQMLGVENQNDPRQNRMLNQDTWGRRQNKNTIRNIKTGSGIGRLGSARKKTINKSLKIVTSIKGVNYKNRYYGTRERKRSRFGKGKTDLKASQSKIEEEEQEIAISEKSSQHNFSKRKPNKHISHLPIPKNSLLPKVHITSPSYLSPTPHSKHPLSHPRKPTIPNPKPITLLNPIPKNPPQNRLKSLNSPNKIFFSNFPPKNPTQKYSKKFNKSPKKIMGKRCQFREVKSPKVHNLTKKGHLSENFGTIRPNHRRCFSAGPKRPTQKCLYKTMKQRDELRIKRKLRVYKKIVKDITMETIGM</sequence>
<evidence type="ECO:0000313" key="3">
    <source>
        <dbReference type="Proteomes" id="UP001295684"/>
    </source>
</evidence>
<dbReference type="EMBL" id="CAMPGE010000642">
    <property type="protein sequence ID" value="CAI2359395.1"/>
    <property type="molecule type" value="Genomic_DNA"/>
</dbReference>
<organism evidence="2 3">
    <name type="scientific">Euplotes crassus</name>
    <dbReference type="NCBI Taxonomy" id="5936"/>
    <lineage>
        <taxon>Eukaryota</taxon>
        <taxon>Sar</taxon>
        <taxon>Alveolata</taxon>
        <taxon>Ciliophora</taxon>
        <taxon>Intramacronucleata</taxon>
        <taxon>Spirotrichea</taxon>
        <taxon>Hypotrichia</taxon>
        <taxon>Euplotida</taxon>
        <taxon>Euplotidae</taxon>
        <taxon>Moneuplotes</taxon>
    </lineage>
</organism>
<dbReference type="Proteomes" id="UP001295684">
    <property type="component" value="Unassembled WGS sequence"/>
</dbReference>
<feature type="region of interest" description="Disordered" evidence="1">
    <location>
        <begin position="120"/>
        <end position="143"/>
    </location>
</feature>
<comment type="caution">
    <text evidence="2">The sequence shown here is derived from an EMBL/GenBank/DDBJ whole genome shotgun (WGS) entry which is preliminary data.</text>
</comment>
<feature type="region of interest" description="Disordered" evidence="1">
    <location>
        <begin position="312"/>
        <end position="337"/>
    </location>
</feature>
<evidence type="ECO:0000256" key="1">
    <source>
        <dbReference type="SAM" id="MobiDB-lite"/>
    </source>
</evidence>
<reference evidence="2" key="1">
    <citation type="submission" date="2023-07" db="EMBL/GenBank/DDBJ databases">
        <authorList>
            <consortium name="AG Swart"/>
            <person name="Singh M."/>
            <person name="Singh A."/>
            <person name="Seah K."/>
            <person name="Emmerich C."/>
        </authorList>
    </citation>
    <scope>NUCLEOTIDE SEQUENCE</scope>
    <source>
        <strain evidence="2">DP1</strain>
    </source>
</reference>
<evidence type="ECO:0000313" key="2">
    <source>
        <dbReference type="EMBL" id="CAI2359395.1"/>
    </source>
</evidence>
<proteinExistence type="predicted"/>
<feature type="region of interest" description="Disordered" evidence="1">
    <location>
        <begin position="1"/>
        <end position="22"/>
    </location>
</feature>
<gene>
    <name evidence="2" type="ORF">ECRASSUSDP1_LOCUS684</name>
</gene>